<comment type="caution">
    <text evidence="1">The sequence shown here is derived from an EMBL/GenBank/DDBJ whole genome shotgun (WGS) entry which is preliminary data.</text>
</comment>
<keyword evidence="2" id="KW-1185">Reference proteome</keyword>
<dbReference type="Proteomes" id="UP001596169">
    <property type="component" value="Unassembled WGS sequence"/>
</dbReference>
<dbReference type="EMBL" id="JBHSRG010000009">
    <property type="protein sequence ID" value="MFC6122198.1"/>
    <property type="molecule type" value="Genomic_DNA"/>
</dbReference>
<reference evidence="2" key="1">
    <citation type="journal article" date="2019" name="Int. J. Syst. Evol. Microbiol.">
        <title>The Global Catalogue of Microorganisms (GCM) 10K type strain sequencing project: providing services to taxonomists for standard genome sequencing and annotation.</title>
        <authorList>
            <consortium name="The Broad Institute Genomics Platform"/>
            <consortium name="The Broad Institute Genome Sequencing Center for Infectious Disease"/>
            <person name="Wu L."/>
            <person name="Ma J."/>
        </authorList>
    </citation>
    <scope>NUCLEOTIDE SEQUENCE [LARGE SCALE GENOMIC DNA]</scope>
    <source>
        <strain evidence="2">JCM30009</strain>
    </source>
</reference>
<evidence type="ECO:0000313" key="1">
    <source>
        <dbReference type="EMBL" id="MFC6122198.1"/>
    </source>
</evidence>
<dbReference type="RefSeq" id="WP_378109074.1">
    <property type="nucleotide sequence ID" value="NZ_JBHSRG010000009.1"/>
</dbReference>
<name>A0ABW1Q2Y6_9ENTR</name>
<protein>
    <submittedName>
        <fullName evidence="1">Toxin YdaT domain-containing protein</fullName>
    </submittedName>
</protein>
<dbReference type="Pfam" id="PF06254">
    <property type="entry name" value="YdaT_toxin"/>
    <property type="match status" value="1"/>
</dbReference>
<gene>
    <name evidence="1" type="ORF">ACFPZP_14165</name>
</gene>
<accession>A0ABW1Q2Y6</accession>
<dbReference type="Gene3D" id="1.10.3600.10">
    <property type="entry name" value="Putative bacterial toxin ydaT"/>
    <property type="match status" value="1"/>
</dbReference>
<sequence length="181" mass="20452">MQTLTYKENTRFKAEPLIFRNQVKPEAADLTHDAIRSAVRAWAADCRSQEFVAALIADEWRRRSNDELVIPTEPQRQMQKIFRWLDADTGYAQANVRLLTPAILAVLPLEYRSRLIPQEDIISRIAAAMKECSEAKQAVLLGAPEHQKLKEVSEGIASLFRLMPEQVGPLMSMVTSMLGAM</sequence>
<dbReference type="InterPro" id="IPR037042">
    <property type="entry name" value="YdaT-like_sf"/>
</dbReference>
<proteinExistence type="predicted"/>
<dbReference type="InterPro" id="IPR009364">
    <property type="entry name" value="YdaT-like"/>
</dbReference>
<evidence type="ECO:0000313" key="2">
    <source>
        <dbReference type="Proteomes" id="UP001596169"/>
    </source>
</evidence>
<organism evidence="1 2">
    <name type="scientific">Citrobacter bitternis</name>
    <dbReference type="NCBI Taxonomy" id="1585982"/>
    <lineage>
        <taxon>Bacteria</taxon>
        <taxon>Pseudomonadati</taxon>
        <taxon>Pseudomonadota</taxon>
        <taxon>Gammaproteobacteria</taxon>
        <taxon>Enterobacterales</taxon>
        <taxon>Enterobacteriaceae</taxon>
        <taxon>Citrobacter</taxon>
    </lineage>
</organism>